<protein>
    <submittedName>
        <fullName evidence="2">Cytochrome c biogenesis protein</fullName>
    </submittedName>
</protein>
<keyword evidence="1" id="KW-0472">Membrane</keyword>
<dbReference type="Pfam" id="PF11139">
    <property type="entry name" value="SfLAP"/>
    <property type="match status" value="1"/>
</dbReference>
<dbReference type="Proteomes" id="UP001218034">
    <property type="component" value="Chromosome"/>
</dbReference>
<gene>
    <name evidence="2" type="primary">ccdA</name>
    <name evidence="2" type="ORF">SVXNc_0061</name>
</gene>
<feature type="transmembrane region" description="Helical" evidence="1">
    <location>
        <begin position="49"/>
        <end position="72"/>
    </location>
</feature>
<feature type="transmembrane region" description="Helical" evidence="1">
    <location>
        <begin position="172"/>
        <end position="191"/>
    </location>
</feature>
<dbReference type="EMBL" id="CP104395">
    <property type="protein sequence ID" value="WEL19093.1"/>
    <property type="molecule type" value="Genomic_DNA"/>
</dbReference>
<dbReference type="RefSeq" id="WP_347721965.1">
    <property type="nucleotide sequence ID" value="NZ_CP104395.1"/>
</dbReference>
<evidence type="ECO:0000256" key="1">
    <source>
        <dbReference type="SAM" id="Phobius"/>
    </source>
</evidence>
<proteinExistence type="predicted"/>
<reference evidence="2 3" key="1">
    <citation type="submission" date="2022-09" db="EMBL/GenBank/DDBJ databases">
        <title>Xylan utilization by haloarchaea-nanohaloarchaea associations.</title>
        <authorList>
            <person name="Yakimov M."/>
        </authorList>
    </citation>
    <scope>NUCLEOTIDE SEQUENCE [LARGE SCALE GENOMIC DNA]</scope>
    <source>
        <strain evidence="2 3">SVXNc</strain>
    </source>
</reference>
<evidence type="ECO:0000313" key="3">
    <source>
        <dbReference type="Proteomes" id="UP001218034"/>
    </source>
</evidence>
<feature type="transmembrane region" description="Helical" evidence="1">
    <location>
        <begin position="20"/>
        <end position="37"/>
    </location>
</feature>
<keyword evidence="1" id="KW-0812">Transmembrane</keyword>
<keyword evidence="1" id="KW-1133">Transmembrane helix</keyword>
<organism evidence="2 3">
    <name type="scientific">Candidatus Nanohalococcus occultus</name>
    <dbReference type="NCBI Taxonomy" id="2978047"/>
    <lineage>
        <taxon>Archaea</taxon>
        <taxon>Candidatus Nanohalarchaeota</taxon>
        <taxon>Candidatus Nanohalarchaeota incertae sedis</taxon>
        <taxon>Candidatus Nanohalococcus</taxon>
    </lineage>
</organism>
<dbReference type="GeneID" id="90589496"/>
<feature type="transmembrane region" description="Helical" evidence="1">
    <location>
        <begin position="78"/>
        <end position="96"/>
    </location>
</feature>
<sequence length="236" mass="25471">MVEATLPTFGAVLVTAAVDSINPCAIGVILLLVATLIKQDRKRDILKVGGIYVATVYLTYFFAGLGILHFLVGLPVQLANYITTGVAMLVIAGGLLEIKDFFWYGKGTSLMIPEEYAEKIADKMDSLTLLSAIGLGIFVAAVELPCTGGPYLAILTVLSQQGINLTAYGLMALYNLIFVMPLILIVAASYLGSYKVSEMKEWKHMNKAKMRLGAGLLMIFLGWILLLLATGIVRFG</sequence>
<dbReference type="InterPro" id="IPR021315">
    <property type="entry name" value="Gap/Sap"/>
</dbReference>
<name>A0ABY8CD09_9ARCH</name>
<feature type="transmembrane region" description="Helical" evidence="1">
    <location>
        <begin position="212"/>
        <end position="233"/>
    </location>
</feature>
<accession>A0ABY8CD09</accession>
<feature type="transmembrane region" description="Helical" evidence="1">
    <location>
        <begin position="129"/>
        <end position="152"/>
    </location>
</feature>
<evidence type="ECO:0000313" key="2">
    <source>
        <dbReference type="EMBL" id="WEL19093.1"/>
    </source>
</evidence>
<keyword evidence="3" id="KW-1185">Reference proteome</keyword>